<evidence type="ECO:0000313" key="11">
    <source>
        <dbReference type="EMBL" id="AIK95853.1"/>
    </source>
</evidence>
<evidence type="ECO:0000256" key="1">
    <source>
        <dbReference type="ARBA" id="ARBA00002578"/>
    </source>
</evidence>
<feature type="transmembrane region" description="Helical" evidence="10">
    <location>
        <begin position="13"/>
        <end position="34"/>
    </location>
</feature>
<dbReference type="NCBIfam" id="TIGR01400">
    <property type="entry name" value="fliR"/>
    <property type="match status" value="1"/>
</dbReference>
<evidence type="ECO:0000256" key="7">
    <source>
        <dbReference type="ARBA" id="ARBA00023136"/>
    </source>
</evidence>
<feature type="transmembrane region" description="Helical" evidence="10">
    <location>
        <begin position="79"/>
        <end position="102"/>
    </location>
</feature>
<evidence type="ECO:0000313" key="12">
    <source>
        <dbReference type="Proteomes" id="UP000028926"/>
    </source>
</evidence>
<evidence type="ECO:0000256" key="9">
    <source>
        <dbReference type="NCBIfam" id="TIGR01400"/>
    </source>
</evidence>
<comment type="function">
    <text evidence="1 10">Role in flagellar biosynthesis.</text>
</comment>
<dbReference type="GO" id="GO:0044780">
    <property type="term" value="P:bacterial-type flagellum assembly"/>
    <property type="evidence" value="ECO:0007669"/>
    <property type="project" value="UniProtKB-UniRule"/>
</dbReference>
<evidence type="ECO:0000256" key="10">
    <source>
        <dbReference type="RuleBase" id="RU362071"/>
    </source>
</evidence>
<dbReference type="Pfam" id="PF01311">
    <property type="entry name" value="Bac_export_1"/>
    <property type="match status" value="1"/>
</dbReference>
<gene>
    <name evidence="11" type="ORF">ID47_02525</name>
</gene>
<dbReference type="PRINTS" id="PR00953">
    <property type="entry name" value="TYPE3IMRPROT"/>
</dbReference>
<dbReference type="InterPro" id="IPR006303">
    <property type="entry name" value="FliR"/>
</dbReference>
<name>A0A077AW20_9PROT</name>
<evidence type="ECO:0000256" key="8">
    <source>
        <dbReference type="ARBA" id="ARBA00023143"/>
    </source>
</evidence>
<dbReference type="Proteomes" id="UP000028926">
    <property type="component" value="Chromosome"/>
</dbReference>
<evidence type="ECO:0000256" key="6">
    <source>
        <dbReference type="ARBA" id="ARBA00022989"/>
    </source>
</evidence>
<dbReference type="InterPro" id="IPR002010">
    <property type="entry name" value="T3SS_IM_R"/>
</dbReference>
<feature type="transmembrane region" description="Helical" evidence="10">
    <location>
        <begin position="219"/>
        <end position="240"/>
    </location>
</feature>
<feature type="transmembrane region" description="Helical" evidence="10">
    <location>
        <begin position="123"/>
        <end position="150"/>
    </location>
</feature>
<keyword evidence="7 10" id="KW-0472">Membrane</keyword>
<organism evidence="11 12">
    <name type="scientific">Candidatus Odyssella acanthamoebae</name>
    <dbReference type="NCBI Taxonomy" id="91604"/>
    <lineage>
        <taxon>Bacteria</taxon>
        <taxon>Pseudomonadati</taxon>
        <taxon>Pseudomonadota</taxon>
        <taxon>Alphaproteobacteria</taxon>
        <taxon>Holosporales</taxon>
        <taxon>Candidatus Paracaedibacteraceae</taxon>
        <taxon>Candidatus Odyssella</taxon>
    </lineage>
</organism>
<feature type="transmembrane region" description="Helical" evidence="10">
    <location>
        <begin position="41"/>
        <end position="59"/>
    </location>
</feature>
<dbReference type="PANTHER" id="PTHR30065:SF8">
    <property type="entry name" value="FLAGELLAR BIOSYNTHETIC PROTEIN FLIR"/>
    <property type="match status" value="1"/>
</dbReference>
<keyword evidence="6 10" id="KW-1133">Transmembrane helix</keyword>
<dbReference type="GO" id="GO:0005886">
    <property type="term" value="C:plasma membrane"/>
    <property type="evidence" value="ECO:0007669"/>
    <property type="project" value="UniProtKB-SubCell"/>
</dbReference>
<keyword evidence="8 10" id="KW-0975">Bacterial flagellum</keyword>
<reference evidence="11 12" key="1">
    <citation type="submission" date="2014-07" db="EMBL/GenBank/DDBJ databases">
        <title>Comparative genomic insights into amoeba endosymbionts belonging to the families of Holosporaceae and Candidatus Midichloriaceae within Rickettsiales.</title>
        <authorList>
            <person name="Wang Z."/>
            <person name="Wu M."/>
        </authorList>
    </citation>
    <scope>NUCLEOTIDE SEQUENCE [LARGE SCALE GENOMIC DNA]</scope>
    <source>
        <strain evidence="11">PRA3</strain>
    </source>
</reference>
<dbReference type="PANTHER" id="PTHR30065">
    <property type="entry name" value="FLAGELLAR BIOSYNTHETIC PROTEIN FLIR"/>
    <property type="match status" value="1"/>
</dbReference>
<dbReference type="GO" id="GO:0006605">
    <property type="term" value="P:protein targeting"/>
    <property type="evidence" value="ECO:0007669"/>
    <property type="project" value="UniProtKB-UniRule"/>
</dbReference>
<evidence type="ECO:0000256" key="3">
    <source>
        <dbReference type="ARBA" id="ARBA00021717"/>
    </source>
</evidence>
<dbReference type="RefSeq" id="WP_038463439.1">
    <property type="nucleotide sequence ID" value="NZ_CP008941.1"/>
</dbReference>
<comment type="subcellular location">
    <subcellularLocation>
        <location evidence="10">Cell membrane</location>
        <topology evidence="10">Multi-pass membrane protein</topology>
    </subcellularLocation>
    <subcellularLocation>
        <location evidence="10">Bacterial flagellum basal body</location>
    </subcellularLocation>
</comment>
<dbReference type="HOGENOM" id="CLU_063626_3_0_5"/>
<evidence type="ECO:0000256" key="4">
    <source>
        <dbReference type="ARBA" id="ARBA00022475"/>
    </source>
</evidence>
<proteinExistence type="inferred from homology"/>
<dbReference type="KEGG" id="paca:ID47_02525"/>
<feature type="transmembrane region" description="Helical" evidence="10">
    <location>
        <begin position="185"/>
        <end position="207"/>
    </location>
</feature>
<evidence type="ECO:0000256" key="2">
    <source>
        <dbReference type="ARBA" id="ARBA00009772"/>
    </source>
</evidence>
<dbReference type="STRING" id="91604.ID47_02525"/>
<keyword evidence="12" id="KW-1185">Reference proteome</keyword>
<evidence type="ECO:0000256" key="5">
    <source>
        <dbReference type="ARBA" id="ARBA00022692"/>
    </source>
</evidence>
<dbReference type="OrthoDB" id="9779817at2"/>
<dbReference type="AlphaFoldDB" id="A0A077AW20"/>
<accession>A0A077AW20</accession>
<dbReference type="eggNOG" id="COG1684">
    <property type="taxonomic scope" value="Bacteria"/>
</dbReference>
<dbReference type="EMBL" id="CP008941">
    <property type="protein sequence ID" value="AIK95853.1"/>
    <property type="molecule type" value="Genomic_DNA"/>
</dbReference>
<keyword evidence="5 10" id="KW-0812">Transmembrane</keyword>
<dbReference type="GO" id="GO:0009425">
    <property type="term" value="C:bacterial-type flagellum basal body"/>
    <property type="evidence" value="ECO:0007669"/>
    <property type="project" value="UniProtKB-SubCell"/>
</dbReference>
<sequence length="253" mass="28031">MTHTFYFDDLYDYFFVFLRLSALLMFFPGIGETFIPARIRLLFAFVLTLIITPIVAIELPSSDLLTTQTLIFIVRETLFGAFLGILAKLLLNALQVTGTIIGMQTSLSGAAMLNPSLGMQDTAIGTILMFGATTLMFATDCHYLLIAALVTSYETFPVLEPIVIGDFSQAIIQMISKSFWLGVKLSFPVMIVGTLLNICTGLVNRLMPQMQVYFMFTPIQIFLGFLLLAVTISTVISIFIDHFREFLVGVANG</sequence>
<keyword evidence="4 10" id="KW-1003">Cell membrane</keyword>
<comment type="similarity">
    <text evidence="2 10">Belongs to the FliR/MopE/SpaR family.</text>
</comment>
<protein>
    <recommendedName>
        <fullName evidence="3 9">Flagellar biosynthetic protein FliR</fullName>
    </recommendedName>
</protein>